<dbReference type="VEuPathDB" id="FungiDB:ATEG_02316"/>
<dbReference type="Proteomes" id="UP000007963">
    <property type="component" value="Unassembled WGS sequence"/>
</dbReference>
<dbReference type="OMA" id="FEHEMED"/>
<protein>
    <submittedName>
        <fullName evidence="1">Uncharacterized protein</fullName>
    </submittedName>
</protein>
<dbReference type="eggNOG" id="ENOG502SQ3U">
    <property type="taxonomic scope" value="Eukaryota"/>
</dbReference>
<reference evidence="2" key="1">
    <citation type="submission" date="2005-09" db="EMBL/GenBank/DDBJ databases">
        <title>Annotation of the Aspergillus terreus NIH2624 genome.</title>
        <authorList>
            <person name="Birren B.W."/>
            <person name="Lander E.S."/>
            <person name="Galagan J.E."/>
            <person name="Nusbaum C."/>
            <person name="Devon K."/>
            <person name="Henn M."/>
            <person name="Ma L.-J."/>
            <person name="Jaffe D.B."/>
            <person name="Butler J."/>
            <person name="Alvarez P."/>
            <person name="Gnerre S."/>
            <person name="Grabherr M."/>
            <person name="Kleber M."/>
            <person name="Mauceli E.W."/>
            <person name="Brockman W."/>
            <person name="Rounsley S."/>
            <person name="Young S.K."/>
            <person name="LaButti K."/>
            <person name="Pushparaj V."/>
            <person name="DeCaprio D."/>
            <person name="Crawford M."/>
            <person name="Koehrsen M."/>
            <person name="Engels R."/>
            <person name="Montgomery P."/>
            <person name="Pearson M."/>
            <person name="Howarth C."/>
            <person name="Larson L."/>
            <person name="Luoma S."/>
            <person name="White J."/>
            <person name="Alvarado L."/>
            <person name="Kodira C.D."/>
            <person name="Zeng Q."/>
            <person name="Oleary S."/>
            <person name="Yandava C."/>
            <person name="Denning D.W."/>
            <person name="Nierman W.C."/>
            <person name="Milne T."/>
            <person name="Madden K."/>
        </authorList>
    </citation>
    <scope>NUCLEOTIDE SEQUENCE [LARGE SCALE GENOMIC DNA]</scope>
    <source>
        <strain evidence="2">NIH 2624 / FGSC A1156</strain>
    </source>
</reference>
<dbReference type="GeneID" id="4316655"/>
<dbReference type="EMBL" id="CH476596">
    <property type="protein sequence ID" value="EAU37278.1"/>
    <property type="molecule type" value="Genomic_DNA"/>
</dbReference>
<organism evidence="1 2">
    <name type="scientific">Aspergillus terreus (strain NIH 2624 / FGSC A1156)</name>
    <dbReference type="NCBI Taxonomy" id="341663"/>
    <lineage>
        <taxon>Eukaryota</taxon>
        <taxon>Fungi</taxon>
        <taxon>Dikarya</taxon>
        <taxon>Ascomycota</taxon>
        <taxon>Pezizomycotina</taxon>
        <taxon>Eurotiomycetes</taxon>
        <taxon>Eurotiomycetidae</taxon>
        <taxon>Eurotiales</taxon>
        <taxon>Aspergillaceae</taxon>
        <taxon>Aspergillus</taxon>
        <taxon>Aspergillus subgen. Circumdati</taxon>
    </lineage>
</organism>
<evidence type="ECO:0000313" key="2">
    <source>
        <dbReference type="Proteomes" id="UP000007963"/>
    </source>
</evidence>
<evidence type="ECO:0000313" key="1">
    <source>
        <dbReference type="EMBL" id="EAU37278.1"/>
    </source>
</evidence>
<dbReference type="RefSeq" id="XP_001211494.1">
    <property type="nucleotide sequence ID" value="XM_001211494.1"/>
</dbReference>
<sequence length="167" mass="19965">MAPNLFLCLRTVFCPTYWFQRGERIQGSIQKEEHWESPVPGTYKYVPGRGWHLIYKDGNDYEEKVPIPLVYCRILHRYMFEYEMEDRCRWHSVVLHEGAKPERLLFFRLDDEDCWVAGWDRKGRFIPGPYQKWRFDSATNSMRRILVPESSNVSRVTVGPNKMNKAN</sequence>
<gene>
    <name evidence="1" type="ORF">ATEG_02316</name>
</gene>
<dbReference type="HOGENOM" id="CLU_1618617_0_0_1"/>
<dbReference type="OrthoDB" id="3880384at2759"/>
<dbReference type="AlphaFoldDB" id="Q0CVG8"/>
<accession>Q0CVG8</accession>
<proteinExistence type="predicted"/>
<name>Q0CVG8_ASPTN</name>